<proteinExistence type="predicted"/>
<sequence>MKTTKGKDKAKNTKEALKPVDDIKVRKRKARLRRLASGRRRPRRIQTNPKELPVPYLSSLSAARKEKRQEM</sequence>
<dbReference type="Proteomes" id="UP001295469">
    <property type="component" value="Chromosome A09"/>
</dbReference>
<reference evidence="2" key="1">
    <citation type="submission" date="2021-01" db="EMBL/GenBank/DDBJ databases">
        <authorList>
            <consortium name="Genoscope - CEA"/>
            <person name="William W."/>
        </authorList>
    </citation>
    <scope>NUCLEOTIDE SEQUENCE</scope>
</reference>
<dbReference type="EMBL" id="HG994363">
    <property type="protein sequence ID" value="CAF2043040.1"/>
    <property type="molecule type" value="Genomic_DNA"/>
</dbReference>
<organism evidence="2">
    <name type="scientific">Brassica napus</name>
    <name type="common">Rape</name>
    <dbReference type="NCBI Taxonomy" id="3708"/>
    <lineage>
        <taxon>Eukaryota</taxon>
        <taxon>Viridiplantae</taxon>
        <taxon>Streptophyta</taxon>
        <taxon>Embryophyta</taxon>
        <taxon>Tracheophyta</taxon>
        <taxon>Spermatophyta</taxon>
        <taxon>Magnoliopsida</taxon>
        <taxon>eudicotyledons</taxon>
        <taxon>Gunneridae</taxon>
        <taxon>Pentapetalae</taxon>
        <taxon>rosids</taxon>
        <taxon>malvids</taxon>
        <taxon>Brassicales</taxon>
        <taxon>Brassicaceae</taxon>
        <taxon>Brassiceae</taxon>
        <taxon>Brassica</taxon>
    </lineage>
</organism>
<feature type="region of interest" description="Disordered" evidence="1">
    <location>
        <begin position="35"/>
        <end position="71"/>
    </location>
</feature>
<gene>
    <name evidence="2" type="ORF">DARMORV10_A09P28610.1</name>
</gene>
<accession>A0A816P0Y7</accession>
<dbReference type="AlphaFoldDB" id="A0A816P0Y7"/>
<feature type="region of interest" description="Disordered" evidence="1">
    <location>
        <begin position="1"/>
        <end position="21"/>
    </location>
</feature>
<protein>
    <submittedName>
        <fullName evidence="2">(rape) hypothetical protein</fullName>
    </submittedName>
</protein>
<feature type="compositionally biased region" description="Basic residues" evidence="1">
    <location>
        <begin position="35"/>
        <end position="44"/>
    </location>
</feature>
<evidence type="ECO:0000256" key="1">
    <source>
        <dbReference type="SAM" id="MobiDB-lite"/>
    </source>
</evidence>
<evidence type="ECO:0000313" key="2">
    <source>
        <dbReference type="EMBL" id="CAF2043040.1"/>
    </source>
</evidence>
<name>A0A816P0Y7_BRANA</name>